<dbReference type="PANTHER" id="PTHR43201:SF5">
    <property type="entry name" value="MEDIUM-CHAIN ACYL-COA LIGASE ACSF2, MITOCHONDRIAL"/>
    <property type="match status" value="1"/>
</dbReference>
<organism evidence="5 6">
    <name type="scientific">Candidatus Ornithomonoglobus merdipullorum</name>
    <dbReference type="NCBI Taxonomy" id="2840895"/>
    <lineage>
        <taxon>Bacteria</taxon>
        <taxon>Bacillati</taxon>
        <taxon>Bacillota</taxon>
        <taxon>Clostridia</taxon>
        <taxon>Candidatus Ornithomonoglobus</taxon>
    </lineage>
</organism>
<evidence type="ECO:0000313" key="6">
    <source>
        <dbReference type="Proteomes" id="UP000824109"/>
    </source>
</evidence>
<evidence type="ECO:0000259" key="3">
    <source>
        <dbReference type="Pfam" id="PF00501"/>
    </source>
</evidence>
<evidence type="ECO:0000256" key="1">
    <source>
        <dbReference type="ARBA" id="ARBA00006432"/>
    </source>
</evidence>
<reference evidence="5" key="2">
    <citation type="journal article" date="2021" name="PeerJ">
        <title>Extensive microbial diversity within the chicken gut microbiome revealed by metagenomics and culture.</title>
        <authorList>
            <person name="Gilroy R."/>
            <person name="Ravi A."/>
            <person name="Getino M."/>
            <person name="Pursley I."/>
            <person name="Horton D.L."/>
            <person name="Alikhan N.F."/>
            <person name="Baker D."/>
            <person name="Gharbi K."/>
            <person name="Hall N."/>
            <person name="Watson M."/>
            <person name="Adriaenssens E.M."/>
            <person name="Foster-Nyarko E."/>
            <person name="Jarju S."/>
            <person name="Secka A."/>
            <person name="Antonio M."/>
            <person name="Oren A."/>
            <person name="Chaudhuri R.R."/>
            <person name="La Ragione R."/>
            <person name="Hildebrand F."/>
            <person name="Pallen M.J."/>
        </authorList>
    </citation>
    <scope>NUCLEOTIDE SEQUENCE</scope>
    <source>
        <strain evidence="5">USAMLcec3-3695</strain>
    </source>
</reference>
<evidence type="ECO:0000259" key="4">
    <source>
        <dbReference type="Pfam" id="PF13193"/>
    </source>
</evidence>
<dbReference type="GO" id="GO:0006631">
    <property type="term" value="P:fatty acid metabolic process"/>
    <property type="evidence" value="ECO:0007669"/>
    <property type="project" value="TreeGrafter"/>
</dbReference>
<dbReference type="GO" id="GO:0031956">
    <property type="term" value="F:medium-chain fatty acid-CoA ligase activity"/>
    <property type="evidence" value="ECO:0007669"/>
    <property type="project" value="TreeGrafter"/>
</dbReference>
<protein>
    <submittedName>
        <fullName evidence="5">Acyl--CoA ligase</fullName>
    </submittedName>
</protein>
<gene>
    <name evidence="5" type="ORF">IAA61_09915</name>
</gene>
<feature type="domain" description="AMP-binding enzyme C-terminal" evidence="4">
    <location>
        <begin position="430"/>
        <end position="506"/>
    </location>
</feature>
<dbReference type="AlphaFoldDB" id="A0A9D1MCR6"/>
<sequence length="528" mass="59212">MRNVDRYGNREAMFCPETNTRWSYEELNADANKFANAILDSGVRKDDVVMFQLLNCPEFAFAYIACHKTGAVSCPINFRLSAGEIAATIDDSCPTIFIYEPINKEAVDQALTLAKHRPRVIIMTDSSDGTDPLPGTVCYSDFVKYRSSDDPQLDWKLSIYDETTRLYTSGTTGMPKGVCLTSLNEVLSAHDVMIHFPFSSEDKSMNTTPWFHRGGLHSGGLTPTLYAGGSVTIMRKFDPSLTLKYVEDYKLTFIIGVPAVLERLTEAQERDGRDLSSLRGIVTMGSPLERAACIKYQKVLTPNIFNGYGTTESFWNTFLRPTDLPAMAGTAGSSCTDDDVRVVKVFDDRRAEPDELASKDNHEVGEIIIKSHAKSAYCYYNNEAETNRKFHKGYLYTNDLGTWDKNHFVTIVGRKDDMIISGGENIYPTQVEEVLNSHPKVADSIVTSAPDKTRGEIVTAYIVKADDSLTVQELEEFCRESPMISNYKRPRYYRFISSIPVNATGKKLHYKMKEIAKDDLLNGLLIRA</sequence>
<dbReference type="Proteomes" id="UP000824109">
    <property type="component" value="Unassembled WGS sequence"/>
</dbReference>
<name>A0A9D1MCR6_9FIRM</name>
<dbReference type="InterPro" id="IPR000873">
    <property type="entry name" value="AMP-dep_synth/lig_dom"/>
</dbReference>
<keyword evidence="2 5" id="KW-0436">Ligase</keyword>
<dbReference type="Gene3D" id="3.40.50.980">
    <property type="match status" value="2"/>
</dbReference>
<dbReference type="EMBL" id="DVNB01000100">
    <property type="protein sequence ID" value="HIU58108.1"/>
    <property type="molecule type" value="Genomic_DNA"/>
</dbReference>
<dbReference type="InterPro" id="IPR025110">
    <property type="entry name" value="AMP-bd_C"/>
</dbReference>
<accession>A0A9D1MCR6</accession>
<evidence type="ECO:0000256" key="2">
    <source>
        <dbReference type="ARBA" id="ARBA00022598"/>
    </source>
</evidence>
<feature type="domain" description="AMP-dependent synthetase/ligase" evidence="3">
    <location>
        <begin position="2"/>
        <end position="372"/>
    </location>
</feature>
<dbReference type="Pfam" id="PF00501">
    <property type="entry name" value="AMP-binding"/>
    <property type="match status" value="1"/>
</dbReference>
<evidence type="ECO:0000313" key="5">
    <source>
        <dbReference type="EMBL" id="HIU58108.1"/>
    </source>
</evidence>
<reference evidence="5" key="1">
    <citation type="submission" date="2020-10" db="EMBL/GenBank/DDBJ databases">
        <authorList>
            <person name="Gilroy R."/>
        </authorList>
    </citation>
    <scope>NUCLEOTIDE SEQUENCE</scope>
    <source>
        <strain evidence="5">USAMLcec3-3695</strain>
    </source>
</reference>
<proteinExistence type="inferred from homology"/>
<dbReference type="Pfam" id="PF13193">
    <property type="entry name" value="AMP-binding_C"/>
    <property type="match status" value="1"/>
</dbReference>
<dbReference type="Gene3D" id="2.30.38.10">
    <property type="entry name" value="Luciferase, Domain 3"/>
    <property type="match status" value="1"/>
</dbReference>
<comment type="similarity">
    <text evidence="1">Belongs to the ATP-dependent AMP-binding enzyme family.</text>
</comment>
<dbReference type="InterPro" id="IPR045851">
    <property type="entry name" value="AMP-bd_C_sf"/>
</dbReference>
<dbReference type="PANTHER" id="PTHR43201">
    <property type="entry name" value="ACYL-COA SYNTHETASE"/>
    <property type="match status" value="1"/>
</dbReference>
<dbReference type="SUPFAM" id="SSF56801">
    <property type="entry name" value="Acetyl-CoA synthetase-like"/>
    <property type="match status" value="1"/>
</dbReference>
<comment type="caution">
    <text evidence="5">The sequence shown here is derived from an EMBL/GenBank/DDBJ whole genome shotgun (WGS) entry which is preliminary data.</text>
</comment>
<dbReference type="Gene3D" id="3.30.300.30">
    <property type="match status" value="1"/>
</dbReference>